<organism evidence="2 3">
    <name type="scientific">Pseudonocardia aurantiaca</name>
    <dbReference type="NCBI Taxonomy" id="75290"/>
    <lineage>
        <taxon>Bacteria</taxon>
        <taxon>Bacillati</taxon>
        <taxon>Actinomycetota</taxon>
        <taxon>Actinomycetes</taxon>
        <taxon>Pseudonocardiales</taxon>
        <taxon>Pseudonocardiaceae</taxon>
        <taxon>Pseudonocardia</taxon>
    </lineage>
</organism>
<evidence type="ECO:0000313" key="3">
    <source>
        <dbReference type="Proteomes" id="UP001597145"/>
    </source>
</evidence>
<feature type="transmembrane region" description="Helical" evidence="1">
    <location>
        <begin position="79"/>
        <end position="103"/>
    </location>
</feature>
<comment type="caution">
    <text evidence="2">The sequence shown here is derived from an EMBL/GenBank/DDBJ whole genome shotgun (WGS) entry which is preliminary data.</text>
</comment>
<feature type="transmembrane region" description="Helical" evidence="1">
    <location>
        <begin position="137"/>
        <end position="159"/>
    </location>
</feature>
<accession>A0ABW4FX94</accession>
<dbReference type="EMBL" id="JBHUCP010000036">
    <property type="protein sequence ID" value="MFD1534571.1"/>
    <property type="molecule type" value="Genomic_DNA"/>
</dbReference>
<dbReference type="InterPro" id="IPR010539">
    <property type="entry name" value="BaxI_1-like"/>
</dbReference>
<evidence type="ECO:0000256" key="1">
    <source>
        <dbReference type="SAM" id="Phobius"/>
    </source>
</evidence>
<dbReference type="PIRSF" id="PIRSF009160">
    <property type="entry name" value="UCP009160"/>
    <property type="match status" value="1"/>
</dbReference>
<sequence>MRTSSNPAFRNLPGGQGGGYATFDRQGGAMGGAAYADAQAAQVGYGRAGGGERALTIDDVVTKTAISAGSALVAGVLTAVSGLTFLVLPAFIVGLVVSLVLIFKPHLAKAPLVLTYSIAMGVVLGGITQVFESIYPGIATQAIIGTAGVFVGMLVVYKTGAVKVTPRFTKWLMGALIGVTVLMLANLVAGLFGANLGLRDGSWLAILFSIVVIGVAAFSLLLDFDQADQAIRSGAPAHFAWYIAFGLMTTLVWLYIEILRLLSYLRQD</sequence>
<keyword evidence="3" id="KW-1185">Reference proteome</keyword>
<gene>
    <name evidence="2" type="ORF">ACFSCY_34650</name>
</gene>
<feature type="transmembrane region" description="Helical" evidence="1">
    <location>
        <begin position="171"/>
        <end position="192"/>
    </location>
</feature>
<feature type="transmembrane region" description="Helical" evidence="1">
    <location>
        <begin position="204"/>
        <end position="224"/>
    </location>
</feature>
<feature type="transmembrane region" description="Helical" evidence="1">
    <location>
        <begin position="110"/>
        <end position="131"/>
    </location>
</feature>
<proteinExistence type="predicted"/>
<evidence type="ECO:0000313" key="2">
    <source>
        <dbReference type="EMBL" id="MFD1534571.1"/>
    </source>
</evidence>
<dbReference type="PANTHER" id="PTHR41282:SF1">
    <property type="entry name" value="CONSERVED TRANSMEMBRANE PROTEIN-RELATED"/>
    <property type="match status" value="1"/>
</dbReference>
<name>A0ABW4FX94_9PSEU</name>
<dbReference type="Proteomes" id="UP001597145">
    <property type="component" value="Unassembled WGS sequence"/>
</dbReference>
<feature type="transmembrane region" description="Helical" evidence="1">
    <location>
        <begin position="236"/>
        <end position="256"/>
    </location>
</feature>
<keyword evidence="1" id="KW-0812">Transmembrane</keyword>
<keyword evidence="1" id="KW-0472">Membrane</keyword>
<dbReference type="RefSeq" id="WP_343988714.1">
    <property type="nucleotide sequence ID" value="NZ_BAAAJG010000030.1"/>
</dbReference>
<protein>
    <submittedName>
        <fullName evidence="2">Bax inhibitor-1/YccA family protein</fullName>
    </submittedName>
</protein>
<dbReference type="PANTHER" id="PTHR41282">
    <property type="entry name" value="CONSERVED TRANSMEMBRANE PROTEIN-RELATED"/>
    <property type="match status" value="1"/>
</dbReference>
<reference evidence="3" key="1">
    <citation type="journal article" date="2019" name="Int. J. Syst. Evol. Microbiol.">
        <title>The Global Catalogue of Microorganisms (GCM) 10K type strain sequencing project: providing services to taxonomists for standard genome sequencing and annotation.</title>
        <authorList>
            <consortium name="The Broad Institute Genomics Platform"/>
            <consortium name="The Broad Institute Genome Sequencing Center for Infectious Disease"/>
            <person name="Wu L."/>
            <person name="Ma J."/>
        </authorList>
    </citation>
    <scope>NUCLEOTIDE SEQUENCE [LARGE SCALE GENOMIC DNA]</scope>
    <source>
        <strain evidence="3">JCM 12165</strain>
    </source>
</reference>
<dbReference type="Pfam" id="PF12811">
    <property type="entry name" value="BaxI_1"/>
    <property type="match status" value="1"/>
</dbReference>
<keyword evidence="1" id="KW-1133">Transmembrane helix</keyword>